<feature type="domain" description="BPL/LPL catalytic" evidence="1">
    <location>
        <begin position="31"/>
        <end position="228"/>
    </location>
</feature>
<dbReference type="InterPro" id="IPR004143">
    <property type="entry name" value="BPL_LPL_catalytic"/>
</dbReference>
<gene>
    <name evidence="2" type="ORF">LCGC14_1243100</name>
</gene>
<name>A0A0F9LSD6_9ZZZZ</name>
<dbReference type="PANTHER" id="PTHR43679:SF2">
    <property type="entry name" value="OCTANOYL-[GCVH]:PROTEIN N-OCTANOYLTRANSFERASE"/>
    <property type="match status" value="1"/>
</dbReference>
<dbReference type="EMBL" id="LAZR01006735">
    <property type="protein sequence ID" value="KKM89991.1"/>
    <property type="molecule type" value="Genomic_DNA"/>
</dbReference>
<reference evidence="2" key="1">
    <citation type="journal article" date="2015" name="Nature">
        <title>Complex archaea that bridge the gap between prokaryotes and eukaryotes.</title>
        <authorList>
            <person name="Spang A."/>
            <person name="Saw J.H."/>
            <person name="Jorgensen S.L."/>
            <person name="Zaremba-Niedzwiedzka K."/>
            <person name="Martijn J."/>
            <person name="Lind A.E."/>
            <person name="van Eijk R."/>
            <person name="Schleper C."/>
            <person name="Guy L."/>
            <person name="Ettema T.J."/>
        </authorList>
    </citation>
    <scope>NUCLEOTIDE SEQUENCE</scope>
</reference>
<sequence>MKTWRSIPLDINNGFWNMALDEAILNMVIKRRSLNTLRFYKWDPSTASIGRNQSLNNEVNVSFAEEKGFNIVRRITGGGAVFHDEKREITYSIICPIKFLENLGAKKVIDQFEIITKGITLGLTLFDLKPEKEIIHCPALLLDGKKFSGNAQIRKKGFILQHGTILLDLDPELMYSVLKAPENVEKSRMVRSVRAKCIGIKDYLKNYDELELINSLKRGFEKSLGINLEEGSFIESEMELAEKLVHDRYSNEKWLKKYE</sequence>
<dbReference type="Pfam" id="PF21948">
    <property type="entry name" value="LplA-B_cat"/>
    <property type="match status" value="1"/>
</dbReference>
<accession>A0A0F9LSD6</accession>
<dbReference type="Gene3D" id="3.30.930.10">
    <property type="entry name" value="Bira Bifunctional Protein, Domain 2"/>
    <property type="match status" value="1"/>
</dbReference>
<evidence type="ECO:0000313" key="2">
    <source>
        <dbReference type="EMBL" id="KKM89991.1"/>
    </source>
</evidence>
<dbReference type="AlphaFoldDB" id="A0A0F9LSD6"/>
<dbReference type="PROSITE" id="PS51733">
    <property type="entry name" value="BPL_LPL_CATALYTIC"/>
    <property type="match status" value="1"/>
</dbReference>
<dbReference type="InterPro" id="IPR045864">
    <property type="entry name" value="aa-tRNA-synth_II/BPL/LPL"/>
</dbReference>
<protein>
    <recommendedName>
        <fullName evidence="1">BPL/LPL catalytic domain-containing protein</fullName>
    </recommendedName>
</protein>
<dbReference type="InterPro" id="IPR050664">
    <property type="entry name" value="Octanoyltrans_LipM/LipL"/>
</dbReference>
<dbReference type="SUPFAM" id="SSF55681">
    <property type="entry name" value="Class II aaRS and biotin synthetases"/>
    <property type="match status" value="1"/>
</dbReference>
<evidence type="ECO:0000259" key="1">
    <source>
        <dbReference type="PROSITE" id="PS51733"/>
    </source>
</evidence>
<comment type="caution">
    <text evidence="2">The sequence shown here is derived from an EMBL/GenBank/DDBJ whole genome shotgun (WGS) entry which is preliminary data.</text>
</comment>
<dbReference type="CDD" id="cd16443">
    <property type="entry name" value="LplA"/>
    <property type="match status" value="1"/>
</dbReference>
<dbReference type="PANTHER" id="PTHR43679">
    <property type="entry name" value="OCTANOYLTRANSFERASE LIPM-RELATED"/>
    <property type="match status" value="1"/>
</dbReference>
<organism evidence="2">
    <name type="scientific">marine sediment metagenome</name>
    <dbReference type="NCBI Taxonomy" id="412755"/>
    <lineage>
        <taxon>unclassified sequences</taxon>
        <taxon>metagenomes</taxon>
        <taxon>ecological metagenomes</taxon>
    </lineage>
</organism>
<proteinExistence type="predicted"/>